<reference evidence="1" key="1">
    <citation type="journal article" date="2020" name="Stud. Mycol.">
        <title>101 Dothideomycetes genomes: a test case for predicting lifestyles and emergence of pathogens.</title>
        <authorList>
            <person name="Haridas S."/>
            <person name="Albert R."/>
            <person name="Binder M."/>
            <person name="Bloem J."/>
            <person name="Labutti K."/>
            <person name="Salamov A."/>
            <person name="Andreopoulos B."/>
            <person name="Baker S."/>
            <person name="Barry K."/>
            <person name="Bills G."/>
            <person name="Bluhm B."/>
            <person name="Cannon C."/>
            <person name="Castanera R."/>
            <person name="Culley D."/>
            <person name="Daum C."/>
            <person name="Ezra D."/>
            <person name="Gonzalez J."/>
            <person name="Henrissat B."/>
            <person name="Kuo A."/>
            <person name="Liang C."/>
            <person name="Lipzen A."/>
            <person name="Lutzoni F."/>
            <person name="Magnuson J."/>
            <person name="Mondo S."/>
            <person name="Nolan M."/>
            <person name="Ohm R."/>
            <person name="Pangilinan J."/>
            <person name="Park H.-J."/>
            <person name="Ramirez L."/>
            <person name="Alfaro M."/>
            <person name="Sun H."/>
            <person name="Tritt A."/>
            <person name="Yoshinaga Y."/>
            <person name="Zwiers L.-H."/>
            <person name="Turgeon B."/>
            <person name="Goodwin S."/>
            <person name="Spatafora J."/>
            <person name="Crous P."/>
            <person name="Grigoriev I."/>
        </authorList>
    </citation>
    <scope>NUCLEOTIDE SEQUENCE</scope>
    <source>
        <strain evidence="1">CBS 473.64</strain>
    </source>
</reference>
<evidence type="ECO:0000313" key="1">
    <source>
        <dbReference type="EMBL" id="KAF2644436.1"/>
    </source>
</evidence>
<evidence type="ECO:0000313" key="2">
    <source>
        <dbReference type="Proteomes" id="UP000799753"/>
    </source>
</evidence>
<keyword evidence="2" id="KW-1185">Reference proteome</keyword>
<organism evidence="1 2">
    <name type="scientific">Massarina eburnea CBS 473.64</name>
    <dbReference type="NCBI Taxonomy" id="1395130"/>
    <lineage>
        <taxon>Eukaryota</taxon>
        <taxon>Fungi</taxon>
        <taxon>Dikarya</taxon>
        <taxon>Ascomycota</taxon>
        <taxon>Pezizomycotina</taxon>
        <taxon>Dothideomycetes</taxon>
        <taxon>Pleosporomycetidae</taxon>
        <taxon>Pleosporales</taxon>
        <taxon>Massarineae</taxon>
        <taxon>Massarinaceae</taxon>
        <taxon>Massarina</taxon>
    </lineage>
</organism>
<gene>
    <name evidence="1" type="ORF">P280DRAFT_171540</name>
</gene>
<protein>
    <submittedName>
        <fullName evidence="1">Uncharacterized protein</fullName>
    </submittedName>
</protein>
<accession>A0A6A6S995</accession>
<dbReference type="AlphaFoldDB" id="A0A6A6S995"/>
<name>A0A6A6S995_9PLEO</name>
<dbReference type="Proteomes" id="UP000799753">
    <property type="component" value="Unassembled WGS sequence"/>
</dbReference>
<sequence length="130" mass="14705">MRGRTSRHTDACLRFDVKHPGQGGAATSTSSHIYDSRSAFRAHSRLSSCCARLFAGQWGASCSCFSLSRHRHRHRQPHHHHHHHHPPQRHLARSKIQGDAACRSCIMTCPLRQPAESTHAILTLHPDFRV</sequence>
<proteinExistence type="predicted"/>
<dbReference type="EMBL" id="MU006778">
    <property type="protein sequence ID" value="KAF2644436.1"/>
    <property type="molecule type" value="Genomic_DNA"/>
</dbReference>